<sequence length="531" mass="60405">MAEPSCTPRRTRNRTAPKRYEEFLDMSPVKRKTQCYVESSDEDIDESSTPKPKALFTSDDVEGQDIFKFKSRHTKNDLQNIVKAAVTNSFNNTNTPMKTPKKYLNLQQVVEATPKHVVNIMKKKIIQAVESDSDSDFSGSSSDFVPSKSDEEVPSESESNSDVEEESCPKKSTASQITRNKGGKAKQKDSEYFVTPDNYFMMNSSKKITTSDHTLARLKNMNLNDNMKEFDVHLSTEHQHKIRDLTETYDQLFDRWLYVLSENFNVILYGIGSKRQVLQRFQAEKLQDMPCVVVNGFFPSLTMKSILETIVVDLLENTHVPSNIGDAINLIEAQLNESGGRVFVLVHNIDGALLRTAKAQSALASLARADRVHLIATIDHINAPLLWDHSKLSKFMFTWWDVTTFLPYSQETSYENSLMSGRSGALQLSSLKSVYQSLTSNAKGIFQIIIEHQLQNHKQSHYQGLPFKDLYSKAREQFLVSSDLALRAQLTEFLDHKLVKQKRTYDGSENLVIPIENSLLQQFLDQQTTMQ</sequence>
<reference evidence="11 12" key="1">
    <citation type="submission" date="2025-05" db="UniProtKB">
        <authorList>
            <consortium name="RefSeq"/>
        </authorList>
    </citation>
    <scope>IDENTIFICATION</scope>
</reference>
<dbReference type="InterPro" id="IPR007220">
    <property type="entry name" value="ORC2"/>
</dbReference>
<keyword evidence="4 6" id="KW-0235">DNA replication</keyword>
<dbReference type="PANTHER" id="PTHR14052:SF0">
    <property type="entry name" value="ORIGIN RECOGNITION COMPLEX SUBUNIT 2"/>
    <property type="match status" value="1"/>
</dbReference>
<evidence type="ECO:0000313" key="12">
    <source>
        <dbReference type="RefSeq" id="XP_023949424.2"/>
    </source>
</evidence>
<feature type="region of interest" description="Disordered" evidence="7">
    <location>
        <begin position="131"/>
        <end position="188"/>
    </location>
</feature>
<feature type="region of interest" description="Disordered" evidence="7">
    <location>
        <begin position="37"/>
        <end position="57"/>
    </location>
</feature>
<feature type="compositionally biased region" description="Low complexity" evidence="7">
    <location>
        <begin position="136"/>
        <end position="147"/>
    </location>
</feature>
<name>A0A6J1NXE7_BICAN</name>
<dbReference type="GeneID" id="112054018"/>
<evidence type="ECO:0000256" key="2">
    <source>
        <dbReference type="ARBA" id="ARBA00007421"/>
    </source>
</evidence>
<dbReference type="KEGG" id="bany:112054018"/>
<feature type="compositionally biased region" description="Acidic residues" evidence="7">
    <location>
        <begin position="152"/>
        <end position="166"/>
    </location>
</feature>
<comment type="subcellular location">
    <subcellularLocation>
        <location evidence="1 6">Nucleus</location>
    </subcellularLocation>
</comment>
<dbReference type="RefSeq" id="XP_052740697.1">
    <property type="nucleotide sequence ID" value="XM_052884737.1"/>
</dbReference>
<dbReference type="Proteomes" id="UP001652582">
    <property type="component" value="Chromosome 12"/>
</dbReference>
<keyword evidence="5 6" id="KW-0539">Nucleus</keyword>
<evidence type="ECO:0000256" key="4">
    <source>
        <dbReference type="ARBA" id="ARBA00022705"/>
    </source>
</evidence>
<dbReference type="AlphaFoldDB" id="A0A6J1NXE7"/>
<evidence type="ECO:0000256" key="5">
    <source>
        <dbReference type="ARBA" id="ARBA00023242"/>
    </source>
</evidence>
<dbReference type="RefSeq" id="XP_023949424.2">
    <property type="nucleotide sequence ID" value="XM_024093656.2"/>
</dbReference>
<evidence type="ECO:0000256" key="7">
    <source>
        <dbReference type="SAM" id="MobiDB-lite"/>
    </source>
</evidence>
<comment type="function">
    <text evidence="6">Component of the origin recognition complex (ORC) that binds origins of replication. DNA-binding is ATP-dependent. ORC is required to assemble the pre-replication complex necessary to initiate DNA replication.</text>
</comment>
<dbReference type="GO" id="GO:0003688">
    <property type="term" value="F:DNA replication origin binding"/>
    <property type="evidence" value="ECO:0007669"/>
    <property type="project" value="UniProtKB-UniRule"/>
</dbReference>
<evidence type="ECO:0000313" key="10">
    <source>
        <dbReference type="Proteomes" id="UP001652582"/>
    </source>
</evidence>
<gene>
    <name evidence="11 12 13 14" type="primary">LOC112054018</name>
</gene>
<dbReference type="PANTHER" id="PTHR14052">
    <property type="entry name" value="ORIGIN RECOGNITION COMPLEX SUBUNIT 2"/>
    <property type="match status" value="1"/>
</dbReference>
<dbReference type="Pfam" id="PF04084">
    <property type="entry name" value="RecA-like_ORC2"/>
    <property type="match status" value="1"/>
</dbReference>
<dbReference type="InterPro" id="IPR056773">
    <property type="entry name" value="WHD_ORC2"/>
</dbReference>
<dbReference type="RefSeq" id="XP_023949423.2">
    <property type="nucleotide sequence ID" value="XM_024093655.2"/>
</dbReference>
<feature type="region of interest" description="Disordered" evidence="7">
    <location>
        <begin position="1"/>
        <end position="24"/>
    </location>
</feature>
<dbReference type="Pfam" id="PF24882">
    <property type="entry name" value="WHD_ORC2"/>
    <property type="match status" value="1"/>
</dbReference>
<evidence type="ECO:0000256" key="1">
    <source>
        <dbReference type="ARBA" id="ARBA00004123"/>
    </source>
</evidence>
<proteinExistence type="inferred from homology"/>
<evidence type="ECO:0000259" key="9">
    <source>
        <dbReference type="Pfam" id="PF24882"/>
    </source>
</evidence>
<comment type="similarity">
    <text evidence="2 6">Belongs to the ORC2 family.</text>
</comment>
<dbReference type="RefSeq" id="XP_052740696.1">
    <property type="nucleotide sequence ID" value="XM_052884736.1"/>
</dbReference>
<evidence type="ECO:0000256" key="3">
    <source>
        <dbReference type="ARBA" id="ARBA00019080"/>
    </source>
</evidence>
<evidence type="ECO:0000259" key="8">
    <source>
        <dbReference type="Pfam" id="PF04084"/>
    </source>
</evidence>
<dbReference type="InterPro" id="IPR056772">
    <property type="entry name" value="RecA-like_ORC2"/>
</dbReference>
<dbReference type="GO" id="GO:0005664">
    <property type="term" value="C:nuclear origin of replication recognition complex"/>
    <property type="evidence" value="ECO:0007669"/>
    <property type="project" value="UniProtKB-UniRule"/>
</dbReference>
<accession>A0A6J1NXE7</accession>
<organism evidence="10 11">
    <name type="scientific">Bicyclus anynana</name>
    <name type="common">Squinting bush brown butterfly</name>
    <dbReference type="NCBI Taxonomy" id="110368"/>
    <lineage>
        <taxon>Eukaryota</taxon>
        <taxon>Metazoa</taxon>
        <taxon>Ecdysozoa</taxon>
        <taxon>Arthropoda</taxon>
        <taxon>Hexapoda</taxon>
        <taxon>Insecta</taxon>
        <taxon>Pterygota</taxon>
        <taxon>Neoptera</taxon>
        <taxon>Endopterygota</taxon>
        <taxon>Lepidoptera</taxon>
        <taxon>Glossata</taxon>
        <taxon>Ditrysia</taxon>
        <taxon>Papilionoidea</taxon>
        <taxon>Nymphalidae</taxon>
        <taxon>Satyrinae</taxon>
        <taxon>Satyrini</taxon>
        <taxon>Mycalesina</taxon>
        <taxon>Bicyclus</taxon>
    </lineage>
</organism>
<comment type="subunit">
    <text evidence="6">Component of the origin recognition complex (ORC).</text>
</comment>
<evidence type="ECO:0000313" key="13">
    <source>
        <dbReference type="RefSeq" id="XP_052740696.1"/>
    </source>
</evidence>
<feature type="compositionally biased region" description="Polar residues" evidence="7">
    <location>
        <begin position="170"/>
        <end position="179"/>
    </location>
</feature>
<keyword evidence="10" id="KW-1185">Reference proteome</keyword>
<evidence type="ECO:0000256" key="6">
    <source>
        <dbReference type="RuleBase" id="RU368084"/>
    </source>
</evidence>
<evidence type="ECO:0000313" key="11">
    <source>
        <dbReference type="RefSeq" id="XP_023949423.2"/>
    </source>
</evidence>
<evidence type="ECO:0000313" key="14">
    <source>
        <dbReference type="RefSeq" id="XP_052740697.1"/>
    </source>
</evidence>
<protein>
    <recommendedName>
        <fullName evidence="3 6">Origin recognition complex subunit 2</fullName>
    </recommendedName>
</protein>
<dbReference type="OrthoDB" id="20198at2759"/>
<dbReference type="GO" id="GO:0006260">
    <property type="term" value="P:DNA replication"/>
    <property type="evidence" value="ECO:0007669"/>
    <property type="project" value="UniProtKB-UniRule"/>
</dbReference>
<feature type="domain" description="Origin recognition complex subunit 2 RecA-like" evidence="8">
    <location>
        <begin position="242"/>
        <end position="402"/>
    </location>
</feature>
<feature type="domain" description="Origin recognition complex subunit 2 winged-helix" evidence="9">
    <location>
        <begin position="458"/>
        <end position="517"/>
    </location>
</feature>